<keyword evidence="1" id="KW-0732">Signal</keyword>
<gene>
    <name evidence="2" type="ORF">IE81DRAFT_369586</name>
</gene>
<dbReference type="STRING" id="1522189.A0A316VMC9"/>
<protein>
    <submittedName>
        <fullName evidence="2">Uncharacterized protein</fullName>
    </submittedName>
</protein>
<feature type="chain" id="PRO_5016421681" evidence="1">
    <location>
        <begin position="24"/>
        <end position="171"/>
    </location>
</feature>
<dbReference type="EMBL" id="KZ819537">
    <property type="protein sequence ID" value="PWN38789.1"/>
    <property type="molecule type" value="Genomic_DNA"/>
</dbReference>
<name>A0A316VMC9_9BASI</name>
<feature type="signal peptide" evidence="1">
    <location>
        <begin position="1"/>
        <end position="23"/>
    </location>
</feature>
<proteinExistence type="predicted"/>
<feature type="non-terminal residue" evidence="2">
    <location>
        <position position="1"/>
    </location>
</feature>
<accession>A0A316VMC9</accession>
<dbReference type="Proteomes" id="UP000245783">
    <property type="component" value="Unassembled WGS sequence"/>
</dbReference>
<reference evidence="2 3" key="1">
    <citation type="journal article" date="2018" name="Mol. Biol. Evol.">
        <title>Broad Genomic Sampling Reveals a Smut Pathogenic Ancestry of the Fungal Clade Ustilaginomycotina.</title>
        <authorList>
            <person name="Kijpornyongpan T."/>
            <person name="Mondo S.J."/>
            <person name="Barry K."/>
            <person name="Sandor L."/>
            <person name="Lee J."/>
            <person name="Lipzen A."/>
            <person name="Pangilinan J."/>
            <person name="LaButti K."/>
            <person name="Hainaut M."/>
            <person name="Henrissat B."/>
            <person name="Grigoriev I.V."/>
            <person name="Spatafora J.W."/>
            <person name="Aime M.C."/>
        </authorList>
    </citation>
    <scope>NUCLEOTIDE SEQUENCE [LARGE SCALE GENOMIC DNA]</scope>
    <source>
        <strain evidence="2 3">MCA 4658</strain>
    </source>
</reference>
<keyword evidence="3" id="KW-1185">Reference proteome</keyword>
<dbReference type="InParanoid" id="A0A316VMC9"/>
<sequence>MHSFKIIALLPFALLAVASFASATSTVESSSALEPRLAAGVGRAAVQIGKVLARIVEEVIKDVEADKVKRADQARETVDRMAREYPDTNFLASHVEMDNKFGGVEKQDWAHDHFEVDIKVGGTIGFELWGFQDAVIKRKGDGGALNWAWTGVLEKDPEENGSLLTFARRKH</sequence>
<organism evidence="2 3">
    <name type="scientific">Ceraceosorus guamensis</name>
    <dbReference type="NCBI Taxonomy" id="1522189"/>
    <lineage>
        <taxon>Eukaryota</taxon>
        <taxon>Fungi</taxon>
        <taxon>Dikarya</taxon>
        <taxon>Basidiomycota</taxon>
        <taxon>Ustilaginomycotina</taxon>
        <taxon>Exobasidiomycetes</taxon>
        <taxon>Ceraceosorales</taxon>
        <taxon>Ceraceosoraceae</taxon>
        <taxon>Ceraceosorus</taxon>
    </lineage>
</organism>
<evidence type="ECO:0000256" key="1">
    <source>
        <dbReference type="SAM" id="SignalP"/>
    </source>
</evidence>
<evidence type="ECO:0000313" key="2">
    <source>
        <dbReference type="EMBL" id="PWN38789.1"/>
    </source>
</evidence>
<dbReference type="OrthoDB" id="3685327at2759"/>
<dbReference type="RefSeq" id="XP_025365949.1">
    <property type="nucleotide sequence ID" value="XM_025517260.1"/>
</dbReference>
<evidence type="ECO:0000313" key="3">
    <source>
        <dbReference type="Proteomes" id="UP000245783"/>
    </source>
</evidence>
<dbReference type="AlphaFoldDB" id="A0A316VMC9"/>
<dbReference type="GeneID" id="37039130"/>